<evidence type="ECO:0000313" key="4">
    <source>
        <dbReference type="Proteomes" id="UP000188929"/>
    </source>
</evidence>
<name>A0A1V2I2I4_9ACTN</name>
<dbReference type="OrthoDB" id="7502542at2"/>
<dbReference type="Proteomes" id="UP000188929">
    <property type="component" value="Unassembled WGS sequence"/>
</dbReference>
<organism evidence="3 4">
    <name type="scientific">Pseudofrankia asymbiotica</name>
    <dbReference type="NCBI Taxonomy" id="1834516"/>
    <lineage>
        <taxon>Bacteria</taxon>
        <taxon>Bacillati</taxon>
        <taxon>Actinomycetota</taxon>
        <taxon>Actinomycetes</taxon>
        <taxon>Frankiales</taxon>
        <taxon>Frankiaceae</taxon>
        <taxon>Pseudofrankia</taxon>
    </lineage>
</organism>
<keyword evidence="2" id="KW-1133">Transmembrane helix</keyword>
<keyword evidence="4" id="KW-1185">Reference proteome</keyword>
<evidence type="ECO:0000256" key="2">
    <source>
        <dbReference type="SAM" id="Phobius"/>
    </source>
</evidence>
<feature type="region of interest" description="Disordered" evidence="1">
    <location>
        <begin position="182"/>
        <end position="207"/>
    </location>
</feature>
<keyword evidence="2" id="KW-0472">Membrane</keyword>
<dbReference type="STRING" id="1834516.BL253_30225"/>
<evidence type="ECO:0000313" key="3">
    <source>
        <dbReference type="EMBL" id="ONH24426.1"/>
    </source>
</evidence>
<keyword evidence="2" id="KW-0812">Transmembrane</keyword>
<feature type="transmembrane region" description="Helical" evidence="2">
    <location>
        <begin position="6"/>
        <end position="28"/>
    </location>
</feature>
<accession>A0A1V2I2I4</accession>
<gene>
    <name evidence="3" type="ORF">BL253_30225</name>
</gene>
<reference evidence="4" key="1">
    <citation type="submission" date="2016-10" db="EMBL/GenBank/DDBJ databases">
        <title>Frankia sp. NRRL B-16386 Genome sequencing.</title>
        <authorList>
            <person name="Ghodhbane-Gtari F."/>
            <person name="Swanson E."/>
            <person name="Gueddou A."/>
            <person name="Hezbri K."/>
            <person name="Ktari K."/>
            <person name="Nouioui I."/>
            <person name="Morris K."/>
            <person name="Simpson S."/>
            <person name="Abebe-Akele F."/>
            <person name="Thomas K."/>
            <person name="Gtari M."/>
            <person name="Tisa L.S."/>
        </authorList>
    </citation>
    <scope>NUCLEOTIDE SEQUENCE [LARGE SCALE GENOMIC DNA]</scope>
    <source>
        <strain evidence="4">NRRL B-16386</strain>
    </source>
</reference>
<dbReference type="AlphaFoldDB" id="A0A1V2I2I4"/>
<evidence type="ECO:0000256" key="1">
    <source>
        <dbReference type="SAM" id="MobiDB-lite"/>
    </source>
</evidence>
<comment type="caution">
    <text evidence="3">The sequence shown here is derived from an EMBL/GenBank/DDBJ whole genome shotgun (WGS) entry which is preliminary data.</text>
</comment>
<proteinExistence type="predicted"/>
<sequence>MSALGWTILALCVVALAVVAFVLIHRIGQRGGGTLMLRRRFGPEYDRAVEQSGDRRTAELKLAEIARRRDEFHIRPLEDRERADYVARWDALQTQFVDDPAEATRQADLLIADVMRSRGYPEVGFDERVELISADRPEFAGSYREAQAGASSQVNDRGTEKLRSSFVHYRDLFAWLVDDSAHAKPRRAKAQDSDRTAAMSGSDRRRA</sequence>
<evidence type="ECO:0008006" key="5">
    <source>
        <dbReference type="Google" id="ProtNLM"/>
    </source>
</evidence>
<dbReference type="EMBL" id="MOMC01000071">
    <property type="protein sequence ID" value="ONH24426.1"/>
    <property type="molecule type" value="Genomic_DNA"/>
</dbReference>
<protein>
    <recommendedName>
        <fullName evidence="5">Secreted protein</fullName>
    </recommendedName>
</protein>